<protein>
    <submittedName>
        <fullName evidence="1">Uncharacterized protein</fullName>
    </submittedName>
</protein>
<organism evidence="1 2">
    <name type="scientific">Schistosoma mattheei</name>
    <dbReference type="NCBI Taxonomy" id="31246"/>
    <lineage>
        <taxon>Eukaryota</taxon>
        <taxon>Metazoa</taxon>
        <taxon>Spiralia</taxon>
        <taxon>Lophotrochozoa</taxon>
        <taxon>Platyhelminthes</taxon>
        <taxon>Trematoda</taxon>
        <taxon>Digenea</taxon>
        <taxon>Strigeidida</taxon>
        <taxon>Schistosomatoidea</taxon>
        <taxon>Schistosomatidae</taxon>
        <taxon>Schistosoma</taxon>
    </lineage>
</organism>
<proteinExistence type="predicted"/>
<dbReference type="Proteomes" id="UP000269396">
    <property type="component" value="Unassembled WGS sequence"/>
</dbReference>
<accession>A0A183P6S4</accession>
<keyword evidence="2" id="KW-1185">Reference proteome</keyword>
<sequence length="67" mass="7974">MEKKIIQCFIFNNERIQFGSAIRFVRPKPSKFWGIKVIPSQYGVNFRFRNKKPEIAQKMGAQINDKR</sequence>
<evidence type="ECO:0000313" key="2">
    <source>
        <dbReference type="Proteomes" id="UP000269396"/>
    </source>
</evidence>
<dbReference type="AlphaFoldDB" id="A0A183P6S4"/>
<reference evidence="1 2" key="1">
    <citation type="submission" date="2018-11" db="EMBL/GenBank/DDBJ databases">
        <authorList>
            <consortium name="Pathogen Informatics"/>
        </authorList>
    </citation>
    <scope>NUCLEOTIDE SEQUENCE [LARGE SCALE GENOMIC DNA]</scope>
    <source>
        <strain>Denwood</strain>
        <strain evidence="2">Zambia</strain>
    </source>
</reference>
<gene>
    <name evidence="1" type="ORF">SMTD_LOCUS10060</name>
</gene>
<evidence type="ECO:0000313" key="1">
    <source>
        <dbReference type="EMBL" id="VDP52712.1"/>
    </source>
</evidence>
<dbReference type="EMBL" id="UZAL01030226">
    <property type="protein sequence ID" value="VDP52712.1"/>
    <property type="molecule type" value="Genomic_DNA"/>
</dbReference>
<name>A0A183P6S4_9TREM</name>